<organism evidence="1 2">
    <name type="scientific">Haliscomenobacter hydrossis (strain ATCC 27775 / DSM 1100 / LMG 10767 / O)</name>
    <dbReference type="NCBI Taxonomy" id="760192"/>
    <lineage>
        <taxon>Bacteria</taxon>
        <taxon>Pseudomonadati</taxon>
        <taxon>Bacteroidota</taxon>
        <taxon>Saprospiria</taxon>
        <taxon>Saprospirales</taxon>
        <taxon>Haliscomenobacteraceae</taxon>
        <taxon>Haliscomenobacter</taxon>
    </lineage>
</organism>
<dbReference type="HOGENOM" id="CLU_083027_0_0_10"/>
<dbReference type="OrthoDB" id="69057at2"/>
<keyword evidence="2" id="KW-1185">Reference proteome</keyword>
<keyword evidence="1" id="KW-0614">Plasmid</keyword>
<reference evidence="1 2" key="1">
    <citation type="journal article" date="2011" name="Stand. Genomic Sci.">
        <title>Complete genome sequence of Haliscomenobacter hydrossis type strain (O).</title>
        <authorList>
            <consortium name="US DOE Joint Genome Institute (JGI-PGF)"/>
            <person name="Daligault H."/>
            <person name="Lapidus A."/>
            <person name="Zeytun A."/>
            <person name="Nolan M."/>
            <person name="Lucas S."/>
            <person name="Del Rio T.G."/>
            <person name="Tice H."/>
            <person name="Cheng J.F."/>
            <person name="Tapia R."/>
            <person name="Han C."/>
            <person name="Goodwin L."/>
            <person name="Pitluck S."/>
            <person name="Liolios K."/>
            <person name="Pagani I."/>
            <person name="Ivanova N."/>
            <person name="Huntemann M."/>
            <person name="Mavromatis K."/>
            <person name="Mikhailova N."/>
            <person name="Pati A."/>
            <person name="Chen A."/>
            <person name="Palaniappan K."/>
            <person name="Land M."/>
            <person name="Hauser L."/>
            <person name="Brambilla E.M."/>
            <person name="Rohde M."/>
            <person name="Verbarg S."/>
            <person name="Goker M."/>
            <person name="Bristow J."/>
            <person name="Eisen J.A."/>
            <person name="Markowitz V."/>
            <person name="Hugenholtz P."/>
            <person name="Kyrpides N.C."/>
            <person name="Klenk H.P."/>
            <person name="Woyke T."/>
        </authorList>
    </citation>
    <scope>NUCLEOTIDE SEQUENCE [LARGE SCALE GENOMIC DNA]</scope>
    <source>
        <strain evidence="2">ATCC 27775 / DSM 1100 / LMG 10767 / O</strain>
        <plasmid evidence="2">Plasmid pHALHY02</plasmid>
    </source>
</reference>
<name>F4L7Z8_HALH1</name>
<sequence length="226" mass="24946">MMFLELAKVMDHSIDTSDFSGSLALNVTGKKSNSGAEKTAMYLKRLYSFDRQQPSFAALAFFWKTAETAEKPMLALLYAICVDDLLAESLAVLEASVPGEKLSVEFFENILQKNHPNHYSPNSCKSIAQNLASSWKQAGFIAGKVSISRTQPNISYRIACFAFLLAYIQGKRGDFIWSSLPVQALGLPESQLRNLAIECSKRDLMEYQHAGSVTTISFAALLNKIG</sequence>
<reference key="2">
    <citation type="submission" date="2011-04" db="EMBL/GenBank/DDBJ databases">
        <title>Complete sequence of plasmid 2 of Haliscomenobacter hydrossis DSM 1100.</title>
        <authorList>
            <consortium name="US DOE Joint Genome Institute (JGI-PGF)"/>
            <person name="Lucas S."/>
            <person name="Han J."/>
            <person name="Lapidus A."/>
            <person name="Bruce D."/>
            <person name="Goodwin L."/>
            <person name="Pitluck S."/>
            <person name="Peters L."/>
            <person name="Kyrpides N."/>
            <person name="Mavromatis K."/>
            <person name="Ivanova N."/>
            <person name="Ovchinnikova G."/>
            <person name="Pagani I."/>
            <person name="Daligault H."/>
            <person name="Detter J.C."/>
            <person name="Han C."/>
            <person name="Land M."/>
            <person name="Hauser L."/>
            <person name="Markowitz V."/>
            <person name="Cheng J.-F."/>
            <person name="Hugenholtz P."/>
            <person name="Woyke T."/>
            <person name="Wu D."/>
            <person name="Verbarg S."/>
            <person name="Frueling A."/>
            <person name="Brambilla E."/>
            <person name="Klenk H.-P."/>
            <person name="Eisen J.A."/>
        </authorList>
    </citation>
    <scope>NUCLEOTIDE SEQUENCE</scope>
    <source>
        <strain>DSM 1100</strain>
    </source>
</reference>
<accession>F4L7Z8</accession>
<proteinExistence type="predicted"/>
<gene>
    <name evidence="1" type="ordered locus">Halhy_6690</name>
</gene>
<dbReference type="AlphaFoldDB" id="F4L7Z8"/>
<protein>
    <submittedName>
        <fullName evidence="1">Uncharacterized protein</fullName>
    </submittedName>
</protein>
<evidence type="ECO:0000313" key="1">
    <source>
        <dbReference type="EMBL" id="AEE54506.1"/>
    </source>
</evidence>
<dbReference type="KEGG" id="hhy:Halhy_6690"/>
<evidence type="ECO:0000313" key="2">
    <source>
        <dbReference type="Proteomes" id="UP000008461"/>
    </source>
</evidence>
<dbReference type="EMBL" id="CP002693">
    <property type="protein sequence ID" value="AEE54506.1"/>
    <property type="molecule type" value="Genomic_DNA"/>
</dbReference>
<dbReference type="Proteomes" id="UP000008461">
    <property type="component" value="Plasmid pHALHY02"/>
</dbReference>
<geneLocation type="plasmid" evidence="1 2">
    <name>pHALHY02</name>
</geneLocation>